<dbReference type="Proteomes" id="UP000070529">
    <property type="component" value="Unassembled WGS sequence"/>
</dbReference>
<keyword evidence="3" id="KW-0238">DNA-binding</keyword>
<dbReference type="EMBL" id="LNTY01000059">
    <property type="protein sequence ID" value="KXF79981.1"/>
    <property type="molecule type" value="Genomic_DNA"/>
</dbReference>
<protein>
    <recommendedName>
        <fullName evidence="5">HTH lysR-type domain-containing protein</fullName>
    </recommendedName>
</protein>
<dbReference type="AlphaFoldDB" id="A0A135I3G7"/>
<dbReference type="Gene3D" id="1.10.10.10">
    <property type="entry name" value="Winged helix-like DNA-binding domain superfamily/Winged helix DNA-binding domain"/>
    <property type="match status" value="1"/>
</dbReference>
<reference evidence="6 7" key="1">
    <citation type="submission" date="2015-11" db="EMBL/GenBank/DDBJ databases">
        <title>Genomic Taxonomy of the Vibrionaceae.</title>
        <authorList>
            <person name="Gomez-Gil B."/>
            <person name="Enciso-Ibarra J."/>
        </authorList>
    </citation>
    <scope>NUCLEOTIDE SEQUENCE [LARGE SCALE GENOMIC DNA]</scope>
    <source>
        <strain evidence="6 7">CAIM 912</strain>
    </source>
</reference>
<dbReference type="STRING" id="294935.ATN88_12150"/>
<evidence type="ECO:0000313" key="6">
    <source>
        <dbReference type="EMBL" id="KXF79981.1"/>
    </source>
</evidence>
<dbReference type="GO" id="GO:0003700">
    <property type="term" value="F:DNA-binding transcription factor activity"/>
    <property type="evidence" value="ECO:0007669"/>
    <property type="project" value="InterPro"/>
</dbReference>
<dbReference type="InterPro" id="IPR036388">
    <property type="entry name" value="WH-like_DNA-bd_sf"/>
</dbReference>
<accession>A0A135I3G7</accession>
<keyword evidence="4" id="KW-0804">Transcription</keyword>
<dbReference type="InterPro" id="IPR005119">
    <property type="entry name" value="LysR_subst-bd"/>
</dbReference>
<dbReference type="PANTHER" id="PTHR30537">
    <property type="entry name" value="HTH-TYPE TRANSCRIPTIONAL REGULATOR"/>
    <property type="match status" value="1"/>
</dbReference>
<dbReference type="RefSeq" id="WP_067419926.1">
    <property type="nucleotide sequence ID" value="NZ_LNTY01000059.1"/>
</dbReference>
<name>A0A135I3G7_9GAMM</name>
<proteinExistence type="inferred from homology"/>
<dbReference type="InterPro" id="IPR058163">
    <property type="entry name" value="LysR-type_TF_proteobact-type"/>
</dbReference>
<dbReference type="Pfam" id="PF03466">
    <property type="entry name" value="LysR_substrate"/>
    <property type="match status" value="1"/>
</dbReference>
<dbReference type="InterPro" id="IPR000847">
    <property type="entry name" value="LysR_HTH_N"/>
</dbReference>
<dbReference type="PROSITE" id="PS50931">
    <property type="entry name" value="HTH_LYSR"/>
    <property type="match status" value="1"/>
</dbReference>
<evidence type="ECO:0000256" key="2">
    <source>
        <dbReference type="ARBA" id="ARBA00023015"/>
    </source>
</evidence>
<dbReference type="FunFam" id="1.10.10.10:FF:000001">
    <property type="entry name" value="LysR family transcriptional regulator"/>
    <property type="match status" value="1"/>
</dbReference>
<dbReference type="InterPro" id="IPR036390">
    <property type="entry name" value="WH_DNA-bd_sf"/>
</dbReference>
<dbReference type="SUPFAM" id="SSF53850">
    <property type="entry name" value="Periplasmic binding protein-like II"/>
    <property type="match status" value="1"/>
</dbReference>
<dbReference type="PANTHER" id="PTHR30537:SF5">
    <property type="entry name" value="HTH-TYPE TRANSCRIPTIONAL ACTIVATOR TTDR-RELATED"/>
    <property type="match status" value="1"/>
</dbReference>
<sequence length="298" mass="34019">MDKLTAMHFFTRVAYLGSFSKVAKELHTSPSNVSKHIADLESRLGVRLLQRTTRVTTLTLAGEKYLKQCENILDLIGTAENEVLAQKERVSGLMRVSLPSLFANADTSRMLAEFMEKYPDLDIELHLNDRFVDLVDEGYDLSVRASFVQPDSSLIYRFVGKICIDLVGAKGYFEKHGYPKNAADLQHHDFIDHGNSAAGTVILSKAGVLERVNVHQRVRANNTHMVRDLVVQEQGIAFIPRLATLYHPDLERVLTDYDPGYLTLSVVYPERRHTPQKVYKFVEFLAAWFERERQTPWH</sequence>
<comment type="caution">
    <text evidence="6">The sequence shown here is derived from an EMBL/GenBank/DDBJ whole genome shotgun (WGS) entry which is preliminary data.</text>
</comment>
<evidence type="ECO:0000313" key="7">
    <source>
        <dbReference type="Proteomes" id="UP000070529"/>
    </source>
</evidence>
<evidence type="ECO:0000259" key="5">
    <source>
        <dbReference type="PROSITE" id="PS50931"/>
    </source>
</evidence>
<evidence type="ECO:0000256" key="3">
    <source>
        <dbReference type="ARBA" id="ARBA00023125"/>
    </source>
</evidence>
<gene>
    <name evidence="6" type="ORF">ATN88_12150</name>
</gene>
<dbReference type="Pfam" id="PF00126">
    <property type="entry name" value="HTH_1"/>
    <property type="match status" value="1"/>
</dbReference>
<dbReference type="OrthoDB" id="9786526at2"/>
<organism evidence="6 7">
    <name type="scientific">Enterovibrio coralii</name>
    <dbReference type="NCBI Taxonomy" id="294935"/>
    <lineage>
        <taxon>Bacteria</taxon>
        <taxon>Pseudomonadati</taxon>
        <taxon>Pseudomonadota</taxon>
        <taxon>Gammaproteobacteria</taxon>
        <taxon>Vibrionales</taxon>
        <taxon>Vibrionaceae</taxon>
        <taxon>Enterovibrio</taxon>
    </lineage>
</organism>
<dbReference type="SUPFAM" id="SSF46785">
    <property type="entry name" value="Winged helix' DNA-binding domain"/>
    <property type="match status" value="1"/>
</dbReference>
<dbReference type="CDD" id="cd08422">
    <property type="entry name" value="PBP2_CrgA_like"/>
    <property type="match status" value="1"/>
</dbReference>
<feature type="domain" description="HTH lysR-type" evidence="5">
    <location>
        <begin position="1"/>
        <end position="59"/>
    </location>
</feature>
<keyword evidence="7" id="KW-1185">Reference proteome</keyword>
<evidence type="ECO:0000256" key="1">
    <source>
        <dbReference type="ARBA" id="ARBA00009437"/>
    </source>
</evidence>
<dbReference type="Gene3D" id="3.40.190.290">
    <property type="match status" value="1"/>
</dbReference>
<evidence type="ECO:0000256" key="4">
    <source>
        <dbReference type="ARBA" id="ARBA00023163"/>
    </source>
</evidence>
<comment type="similarity">
    <text evidence="1">Belongs to the LysR transcriptional regulatory family.</text>
</comment>
<dbReference type="GO" id="GO:0003677">
    <property type="term" value="F:DNA binding"/>
    <property type="evidence" value="ECO:0007669"/>
    <property type="project" value="UniProtKB-KW"/>
</dbReference>
<keyword evidence="2" id="KW-0805">Transcription regulation</keyword>